<organism evidence="1 2">
    <name type="scientific">Moumouvirus australiensis</name>
    <dbReference type="NCBI Taxonomy" id="2109587"/>
    <lineage>
        <taxon>Viruses</taxon>
        <taxon>Varidnaviria</taxon>
        <taxon>Bamfordvirae</taxon>
        <taxon>Nucleocytoviricota</taxon>
        <taxon>Megaviricetes</taxon>
        <taxon>Imitervirales</taxon>
        <taxon>Mimiviridae</taxon>
        <taxon>Megamimivirinae</taxon>
        <taxon>Moumouvirus</taxon>
        <taxon>Moumouvirus australiense</taxon>
    </lineage>
</organism>
<sequence length="142" mass="17273">MSEITNLAEAKRRYREIKRQKELEQELVAQQLKDEFKNHVEFCLTQSLNEIQDQDLDKVPGLFMDKLLYVLSQGNDWIDDFTIRRNIFVNQSDLKVISRERFENHVNLSLNETLRWFIYPRKMSDFVNFFSEKLSFKLKYHF</sequence>
<keyword evidence="2" id="KW-1185">Reference proteome</keyword>
<evidence type="ECO:0000313" key="2">
    <source>
        <dbReference type="Proteomes" id="UP000289600"/>
    </source>
</evidence>
<evidence type="ECO:0000313" key="1">
    <source>
        <dbReference type="EMBL" id="AVL94441.1"/>
    </source>
</evidence>
<protein>
    <submittedName>
        <fullName evidence="1">Uncharacterized protein</fullName>
    </submittedName>
</protein>
<dbReference type="EMBL" id="MG807320">
    <property type="protein sequence ID" value="AVL94441.1"/>
    <property type="molecule type" value="Genomic_DNA"/>
</dbReference>
<accession>A0A2P1EKN1</accession>
<reference evidence="2" key="1">
    <citation type="submission" date="2018-01" db="EMBL/GenBank/DDBJ databases">
        <title>Testimony of 'menage a trois' revealed by the proteome of Megavirus virophage.</title>
        <authorList>
            <person name="Jeudy S."/>
            <person name="Bertaux L."/>
            <person name="Alempic J.-M."/>
            <person name="Lartigue A."/>
            <person name="Legendre M."/>
            <person name="Philippe N."/>
            <person name="Beucher L."/>
            <person name="Biondi E."/>
            <person name="Juul S."/>
            <person name="Turner D."/>
            <person name="Coute Y."/>
            <person name="Claverie J.-M."/>
            <person name="Abergel C."/>
        </authorList>
    </citation>
    <scope>NUCLEOTIDE SEQUENCE [LARGE SCALE GENOMIC DNA]</scope>
</reference>
<proteinExistence type="predicted"/>
<gene>
    <name evidence="1" type="ORF">mc_54</name>
</gene>
<dbReference type="Proteomes" id="UP000289600">
    <property type="component" value="Segment"/>
</dbReference>
<name>A0A2P1EKN1_9VIRU</name>